<dbReference type="InterPro" id="IPR010065">
    <property type="entry name" value="AA_ABC_transptr_permease_3TM"/>
</dbReference>
<dbReference type="AlphaFoldDB" id="A0A1M5QQN9"/>
<keyword evidence="6 8" id="KW-1133">Transmembrane helix</keyword>
<feature type="domain" description="ABC transmembrane type-1" evidence="9">
    <location>
        <begin position="17"/>
        <end position="205"/>
    </location>
</feature>
<keyword evidence="5 8" id="KW-0812">Transmembrane</keyword>
<evidence type="ECO:0000256" key="1">
    <source>
        <dbReference type="ARBA" id="ARBA00004429"/>
    </source>
</evidence>
<accession>A0A1M5QQN9</accession>
<feature type="transmembrane region" description="Helical" evidence="8">
    <location>
        <begin position="12"/>
        <end position="38"/>
    </location>
</feature>
<dbReference type="GO" id="GO:0006865">
    <property type="term" value="P:amino acid transport"/>
    <property type="evidence" value="ECO:0007669"/>
    <property type="project" value="TreeGrafter"/>
</dbReference>
<dbReference type="InterPro" id="IPR000515">
    <property type="entry name" value="MetI-like"/>
</dbReference>
<dbReference type="RefSeq" id="WP_084604874.1">
    <property type="nucleotide sequence ID" value="NZ_FQWM01000003.1"/>
</dbReference>
<reference evidence="11" key="1">
    <citation type="submission" date="2016-11" db="EMBL/GenBank/DDBJ databases">
        <authorList>
            <person name="Varghese N."/>
            <person name="Submissions S."/>
        </authorList>
    </citation>
    <scope>NUCLEOTIDE SEQUENCE [LARGE SCALE GENOMIC DNA]</scope>
    <source>
        <strain evidence="11">DSM 28223</strain>
    </source>
</reference>
<dbReference type="EMBL" id="FQWM01000003">
    <property type="protein sequence ID" value="SHH15903.1"/>
    <property type="molecule type" value="Genomic_DNA"/>
</dbReference>
<protein>
    <submittedName>
        <fullName evidence="10">Polar amino acid transport system permease protein</fullName>
    </submittedName>
</protein>
<dbReference type="Proteomes" id="UP000184211">
    <property type="component" value="Unassembled WGS sequence"/>
</dbReference>
<evidence type="ECO:0000256" key="2">
    <source>
        <dbReference type="ARBA" id="ARBA00010072"/>
    </source>
</evidence>
<comment type="similarity">
    <text evidence="2">Belongs to the binding-protein-dependent transport system permease family. HisMQ subfamily.</text>
</comment>
<evidence type="ECO:0000313" key="10">
    <source>
        <dbReference type="EMBL" id="SHH15903.1"/>
    </source>
</evidence>
<dbReference type="STRING" id="870908.SAMN04488044_2065"/>
<dbReference type="InterPro" id="IPR043429">
    <property type="entry name" value="ArtM/GltK/GlnP/TcyL/YhdX-like"/>
</dbReference>
<dbReference type="PANTHER" id="PTHR30614:SF34">
    <property type="entry name" value="BLR6398 PROTEIN"/>
    <property type="match status" value="1"/>
</dbReference>
<evidence type="ECO:0000259" key="9">
    <source>
        <dbReference type="PROSITE" id="PS50928"/>
    </source>
</evidence>
<dbReference type="CDD" id="cd06261">
    <property type="entry name" value="TM_PBP2"/>
    <property type="match status" value="1"/>
</dbReference>
<dbReference type="Pfam" id="PF00528">
    <property type="entry name" value="BPD_transp_1"/>
    <property type="match status" value="1"/>
</dbReference>
<evidence type="ECO:0000256" key="8">
    <source>
        <dbReference type="RuleBase" id="RU363032"/>
    </source>
</evidence>
<keyword evidence="4" id="KW-1003">Cell membrane</keyword>
<sequence length="218" mass="23344">MIREFGTGEVIYIVLAIRWTIALSLIAFLGGALGGLTVALARVSDNTSARLAATGFIRLFQGTPLLMQLFIVYFGLNIVGLPTSAWLAAAVALTLHASAFLGEIWRGCIQAVPRGQTEAADALAYGYVTRLKDVILPQAARIAAAPTTGFLVQLIKSTSLASIIGFTELTRAGQVISNATFKPFVVISLVAVLYFILCWPLSLAAKRLESRFDRAVAR</sequence>
<evidence type="ECO:0000256" key="5">
    <source>
        <dbReference type="ARBA" id="ARBA00022692"/>
    </source>
</evidence>
<evidence type="ECO:0000256" key="7">
    <source>
        <dbReference type="ARBA" id="ARBA00023136"/>
    </source>
</evidence>
<dbReference type="PANTHER" id="PTHR30614">
    <property type="entry name" value="MEMBRANE COMPONENT OF AMINO ACID ABC TRANSPORTER"/>
    <property type="match status" value="1"/>
</dbReference>
<organism evidence="10 11">
    <name type="scientific">Cognatishimia maritima</name>
    <dbReference type="NCBI Taxonomy" id="870908"/>
    <lineage>
        <taxon>Bacteria</taxon>
        <taxon>Pseudomonadati</taxon>
        <taxon>Pseudomonadota</taxon>
        <taxon>Alphaproteobacteria</taxon>
        <taxon>Rhodobacterales</taxon>
        <taxon>Paracoccaceae</taxon>
        <taxon>Cognatishimia</taxon>
    </lineage>
</organism>
<dbReference type="GO" id="GO:0022857">
    <property type="term" value="F:transmembrane transporter activity"/>
    <property type="evidence" value="ECO:0007669"/>
    <property type="project" value="InterPro"/>
</dbReference>
<proteinExistence type="inferred from homology"/>
<evidence type="ECO:0000256" key="4">
    <source>
        <dbReference type="ARBA" id="ARBA00022475"/>
    </source>
</evidence>
<gene>
    <name evidence="10" type="ORF">SAMN04488044_2065</name>
</gene>
<name>A0A1M5QQN9_9RHOB</name>
<evidence type="ECO:0000256" key="3">
    <source>
        <dbReference type="ARBA" id="ARBA00022448"/>
    </source>
</evidence>
<dbReference type="GO" id="GO:0043190">
    <property type="term" value="C:ATP-binding cassette (ABC) transporter complex"/>
    <property type="evidence" value="ECO:0007669"/>
    <property type="project" value="InterPro"/>
</dbReference>
<dbReference type="SUPFAM" id="SSF161098">
    <property type="entry name" value="MetI-like"/>
    <property type="match status" value="1"/>
</dbReference>
<dbReference type="Gene3D" id="1.10.3720.10">
    <property type="entry name" value="MetI-like"/>
    <property type="match status" value="1"/>
</dbReference>
<evidence type="ECO:0000313" key="11">
    <source>
        <dbReference type="Proteomes" id="UP000184211"/>
    </source>
</evidence>
<dbReference type="OrthoDB" id="9814550at2"/>
<keyword evidence="7 8" id="KW-0472">Membrane</keyword>
<keyword evidence="11" id="KW-1185">Reference proteome</keyword>
<keyword evidence="3 8" id="KW-0813">Transport</keyword>
<dbReference type="PROSITE" id="PS50928">
    <property type="entry name" value="ABC_TM1"/>
    <property type="match status" value="1"/>
</dbReference>
<feature type="transmembrane region" description="Helical" evidence="8">
    <location>
        <begin position="184"/>
        <end position="205"/>
    </location>
</feature>
<dbReference type="InterPro" id="IPR035906">
    <property type="entry name" value="MetI-like_sf"/>
</dbReference>
<dbReference type="NCBIfam" id="TIGR01726">
    <property type="entry name" value="HEQRo_perm_3TM"/>
    <property type="match status" value="1"/>
</dbReference>
<comment type="subcellular location">
    <subcellularLocation>
        <location evidence="1">Cell inner membrane</location>
        <topology evidence="1">Multi-pass membrane protein</topology>
    </subcellularLocation>
    <subcellularLocation>
        <location evidence="8">Cell membrane</location>
        <topology evidence="8">Multi-pass membrane protein</topology>
    </subcellularLocation>
</comment>
<evidence type="ECO:0000256" key="6">
    <source>
        <dbReference type="ARBA" id="ARBA00022989"/>
    </source>
</evidence>